<keyword evidence="2" id="KW-1185">Reference proteome</keyword>
<dbReference type="AlphaFoldDB" id="A0AAV9KZC4"/>
<dbReference type="EMBL" id="JAWPEI010000008">
    <property type="protein sequence ID" value="KAK4718671.1"/>
    <property type="molecule type" value="Genomic_DNA"/>
</dbReference>
<organism evidence="1 2">
    <name type="scientific">Solanum pinnatisectum</name>
    <name type="common">tansyleaf nightshade</name>
    <dbReference type="NCBI Taxonomy" id="50273"/>
    <lineage>
        <taxon>Eukaryota</taxon>
        <taxon>Viridiplantae</taxon>
        <taxon>Streptophyta</taxon>
        <taxon>Embryophyta</taxon>
        <taxon>Tracheophyta</taxon>
        <taxon>Spermatophyta</taxon>
        <taxon>Magnoliopsida</taxon>
        <taxon>eudicotyledons</taxon>
        <taxon>Gunneridae</taxon>
        <taxon>Pentapetalae</taxon>
        <taxon>asterids</taxon>
        <taxon>lamiids</taxon>
        <taxon>Solanales</taxon>
        <taxon>Solanaceae</taxon>
        <taxon>Solanoideae</taxon>
        <taxon>Solaneae</taxon>
        <taxon>Solanum</taxon>
    </lineage>
</organism>
<evidence type="ECO:0000313" key="2">
    <source>
        <dbReference type="Proteomes" id="UP001311915"/>
    </source>
</evidence>
<proteinExistence type="predicted"/>
<reference evidence="1 2" key="1">
    <citation type="submission" date="2023-10" db="EMBL/GenBank/DDBJ databases">
        <title>Genome-Wide Identification Analysis in wild type Solanum Pinnatisectum Reveals Some Genes Defensing Phytophthora Infestans.</title>
        <authorList>
            <person name="Sun C."/>
        </authorList>
    </citation>
    <scope>NUCLEOTIDE SEQUENCE [LARGE SCALE GENOMIC DNA]</scope>
    <source>
        <strain evidence="1">LQN</strain>
        <tissue evidence="1">Leaf</tissue>
    </source>
</reference>
<name>A0AAV9KZC4_9SOLN</name>
<accession>A0AAV9KZC4</accession>
<gene>
    <name evidence="1" type="ORF">R3W88_017009</name>
</gene>
<comment type="caution">
    <text evidence="1">The sequence shown here is derived from an EMBL/GenBank/DDBJ whole genome shotgun (WGS) entry which is preliminary data.</text>
</comment>
<dbReference type="Proteomes" id="UP001311915">
    <property type="component" value="Unassembled WGS sequence"/>
</dbReference>
<protein>
    <submittedName>
        <fullName evidence="1">Uncharacterized protein</fullName>
    </submittedName>
</protein>
<evidence type="ECO:0000313" key="1">
    <source>
        <dbReference type="EMBL" id="KAK4718671.1"/>
    </source>
</evidence>
<sequence length="50" mass="6168">MISNLLSKLRRSRIRKNERFLLKRKRRKMCFTNRVGLKKKTRVGCEEEEM</sequence>